<keyword evidence="10" id="KW-0805">Transcription regulation</keyword>
<feature type="compositionally biased region" description="Polar residues" evidence="19">
    <location>
        <begin position="13"/>
        <end position="22"/>
    </location>
</feature>
<proteinExistence type="inferred from homology"/>
<dbReference type="OrthoDB" id="371463at2759"/>
<dbReference type="GO" id="GO:0003677">
    <property type="term" value="F:DNA binding"/>
    <property type="evidence" value="ECO:0007669"/>
    <property type="project" value="UniProtKB-KW"/>
</dbReference>
<feature type="compositionally biased region" description="Low complexity" evidence="19">
    <location>
        <begin position="196"/>
        <end position="214"/>
    </location>
</feature>
<keyword evidence="6" id="KW-0813">Transport</keyword>
<dbReference type="InterPro" id="IPR036955">
    <property type="entry name" value="AP2/ERF_dom_sf"/>
</dbReference>
<evidence type="ECO:0000256" key="12">
    <source>
        <dbReference type="ARBA" id="ARBA00023136"/>
    </source>
</evidence>
<evidence type="ECO:0000313" key="22">
    <source>
        <dbReference type="Proteomes" id="UP001055712"/>
    </source>
</evidence>
<dbReference type="InterPro" id="IPR000804">
    <property type="entry name" value="Clathrin_sm-chain_CS"/>
</dbReference>
<evidence type="ECO:0000259" key="20">
    <source>
        <dbReference type="PROSITE" id="PS51032"/>
    </source>
</evidence>
<feature type="coiled-coil region" evidence="18">
    <location>
        <begin position="585"/>
        <end position="613"/>
    </location>
</feature>
<keyword evidence="13" id="KW-0804">Transcription</keyword>
<dbReference type="SUPFAM" id="SSF54171">
    <property type="entry name" value="DNA-binding domain"/>
    <property type="match status" value="1"/>
</dbReference>
<dbReference type="EMBL" id="SIDB01000011">
    <property type="protein sequence ID" value="KAI3426361.1"/>
    <property type="molecule type" value="Genomic_DNA"/>
</dbReference>
<reference evidence="21" key="1">
    <citation type="journal article" date="2019" name="Plant J.">
        <title>Chlorella vulgaris genome assembly and annotation reveals the molecular basis for metabolic acclimation to high light conditions.</title>
        <authorList>
            <person name="Cecchin M."/>
            <person name="Marcolungo L."/>
            <person name="Rossato M."/>
            <person name="Girolomoni L."/>
            <person name="Cosentino E."/>
            <person name="Cuine S."/>
            <person name="Li-Beisson Y."/>
            <person name="Delledonne M."/>
            <person name="Ballottari M."/>
        </authorList>
    </citation>
    <scope>NUCLEOTIDE SEQUENCE</scope>
    <source>
        <strain evidence="21">211/11P</strain>
    </source>
</reference>
<feature type="region of interest" description="Disordered" evidence="19">
    <location>
        <begin position="314"/>
        <end position="335"/>
    </location>
</feature>
<dbReference type="PROSITE" id="PS00989">
    <property type="entry name" value="CLAT_ADAPTOR_S"/>
    <property type="match status" value="1"/>
</dbReference>
<dbReference type="PROSITE" id="PS51032">
    <property type="entry name" value="AP2_ERF"/>
    <property type="match status" value="1"/>
</dbReference>
<evidence type="ECO:0000256" key="15">
    <source>
        <dbReference type="ARBA" id="ARBA00023242"/>
    </source>
</evidence>
<keyword evidence="7" id="KW-1003">Cell membrane</keyword>
<evidence type="ECO:0000256" key="16">
    <source>
        <dbReference type="ARBA" id="ARBA00031686"/>
    </source>
</evidence>
<dbReference type="GO" id="GO:0006886">
    <property type="term" value="P:intracellular protein transport"/>
    <property type="evidence" value="ECO:0007669"/>
    <property type="project" value="InterPro"/>
</dbReference>
<dbReference type="Pfam" id="PF01217">
    <property type="entry name" value="Clat_adaptor_s"/>
    <property type="match status" value="1"/>
</dbReference>
<comment type="caution">
    <text evidence="21">The sequence shown here is derived from an EMBL/GenBank/DDBJ whole genome shotgun (WGS) entry which is preliminary data.</text>
</comment>
<dbReference type="Gene3D" id="3.30.730.10">
    <property type="entry name" value="AP2/ERF domain"/>
    <property type="match status" value="1"/>
</dbReference>
<evidence type="ECO:0000256" key="10">
    <source>
        <dbReference type="ARBA" id="ARBA00023015"/>
    </source>
</evidence>
<evidence type="ECO:0000256" key="3">
    <source>
        <dbReference type="ARBA" id="ARBA00004277"/>
    </source>
</evidence>
<evidence type="ECO:0000256" key="13">
    <source>
        <dbReference type="ARBA" id="ARBA00023163"/>
    </source>
</evidence>
<keyword evidence="9" id="KW-0653">Protein transport</keyword>
<dbReference type="InterPro" id="IPR027156">
    <property type="entry name" value="APS2"/>
</dbReference>
<dbReference type="CDD" id="cd14833">
    <property type="entry name" value="AP2_sigma"/>
    <property type="match status" value="1"/>
</dbReference>
<evidence type="ECO:0000256" key="17">
    <source>
        <dbReference type="ARBA" id="ARBA00032648"/>
    </source>
</evidence>
<dbReference type="GO" id="GO:0072583">
    <property type="term" value="P:clathrin-dependent endocytosis"/>
    <property type="evidence" value="ECO:0007669"/>
    <property type="project" value="InterPro"/>
</dbReference>
<evidence type="ECO:0000256" key="11">
    <source>
        <dbReference type="ARBA" id="ARBA00023125"/>
    </source>
</evidence>
<dbReference type="GO" id="GO:0030122">
    <property type="term" value="C:AP-2 adaptor complex"/>
    <property type="evidence" value="ECO:0007669"/>
    <property type="project" value="InterPro"/>
</dbReference>
<keyword evidence="11" id="KW-0238">DNA-binding</keyword>
<feature type="domain" description="AP2/ERF" evidence="20">
    <location>
        <begin position="91"/>
        <end position="149"/>
    </location>
</feature>
<dbReference type="GO" id="GO:0005634">
    <property type="term" value="C:nucleus"/>
    <property type="evidence" value="ECO:0007669"/>
    <property type="project" value="UniProtKB-SubCell"/>
</dbReference>
<dbReference type="InterPro" id="IPR001471">
    <property type="entry name" value="AP2/ERF_dom"/>
</dbReference>
<protein>
    <recommendedName>
        <fullName evidence="5">AP-2 complex subunit sigma</fullName>
    </recommendedName>
    <alternativeName>
        <fullName evidence="16">Clathrin assembly protein 2 sigma small chain</fullName>
    </alternativeName>
    <alternativeName>
        <fullName evidence="17">Sigma2-adaptin</fullName>
    </alternativeName>
</protein>
<keyword evidence="22" id="KW-1185">Reference proteome</keyword>
<evidence type="ECO:0000256" key="8">
    <source>
        <dbReference type="ARBA" id="ARBA00022583"/>
    </source>
</evidence>
<evidence type="ECO:0000256" key="9">
    <source>
        <dbReference type="ARBA" id="ARBA00022927"/>
    </source>
</evidence>
<name>A0A9D4YUD4_CHLVU</name>
<reference evidence="21" key="2">
    <citation type="submission" date="2020-11" db="EMBL/GenBank/DDBJ databases">
        <authorList>
            <person name="Cecchin M."/>
            <person name="Marcolungo L."/>
            <person name="Rossato M."/>
            <person name="Girolomoni L."/>
            <person name="Cosentino E."/>
            <person name="Cuine S."/>
            <person name="Li-Beisson Y."/>
            <person name="Delledonne M."/>
            <person name="Ballottari M."/>
        </authorList>
    </citation>
    <scope>NUCLEOTIDE SEQUENCE</scope>
    <source>
        <strain evidence="21">211/11P</strain>
        <tissue evidence="21">Whole cell</tissue>
    </source>
</reference>
<sequence length="940" mass="98983">MSAVVTPHRQQRSKATQPQPQQSEDESISGLSNANASGCAAVTSRGLTPRQQFAEALELHFDASAAAGEVAPASPAVIGKHVKNNSNVKLRLRGVTRHKRTQRYESHIWECKKQIYLGGFDTEALAAKAHDIMALRCKGPAGAEVLNFPGDTYAPLLPLINRLTRDEVVTALRDYSKMQTSRRLGHVRPADGGGRRAATGTAPRRAQAAPPTATVAPAATLAGRVRKAGSVGAPALSIDVRRRVARLDAGEGGRAAEAAPASPASQKRFGGKVAPRRPPAVDDSEDCPTAWPAPCSPAEAAAAAAGNPALSAVGAAGAAGCGSPPRSRTPVSPVTPFGRRCEAAAPVSPPSAAAAFAAGPFVGAGVVGAGFALHLPSTVHRQQAGDLSGAGLPEPAPVASFNAIDAAAAAGHAARQQYHQQYHQQYLMELYYHHAASLQLQREEQLQHYTRQLVQYNLRLQQAAVQQELLGLEPFADAAATGGMPPSTGYGSSALGCLEGEADMKLECPMVEPPSLTFSASDDAYLFQPSMLPTSPPSGAPTSCTAVEHVNGTMLFTDPDLPAGTPPKAAAAATAAQEAAAAAQAAALASGLAELQREEEEAEEEAAEDLLLRAPPPSPSLHLSRSQSQAAAVSAALPAAYWGRALPPPSAQPASQSAFIPWPPHNAAASQAGLVQPGQLLSPFASTTAPHGAAMPRSSSPGRLVPVLPAAAVPSPPEVEVPASHLSLPDHGPYAYPQPPFSVDAVLAASAAALQQAGLLPPLHGGLDFSGRHQSGPDSTSFSPFAVGKETGCCACKMIRFFLLQNRAGKTRLAKYYTPLGDEEKTRTEDEVYRLIANRDAKYTNFLEYKTYKVVYRRYAGLYFIFCVDTTDNELLYLETIHLFVEILDHYFGNVCELDLVFGFHKVYCILDEFIIGGEIQETSKKVILERLKELDLLEG</sequence>
<keyword evidence="18" id="KW-0175">Coiled coil</keyword>
<evidence type="ECO:0000256" key="6">
    <source>
        <dbReference type="ARBA" id="ARBA00022448"/>
    </source>
</evidence>
<accession>A0A9D4YUD4</accession>
<dbReference type="Gene3D" id="3.30.450.60">
    <property type="match status" value="1"/>
</dbReference>
<evidence type="ECO:0000256" key="5">
    <source>
        <dbReference type="ARBA" id="ARBA00013914"/>
    </source>
</evidence>
<dbReference type="Proteomes" id="UP001055712">
    <property type="component" value="Unassembled WGS sequence"/>
</dbReference>
<dbReference type="InterPro" id="IPR016635">
    <property type="entry name" value="AP_complex_ssu"/>
</dbReference>
<dbReference type="GO" id="GO:0035615">
    <property type="term" value="F:clathrin adaptor activity"/>
    <property type="evidence" value="ECO:0007669"/>
    <property type="project" value="InterPro"/>
</dbReference>
<comment type="similarity">
    <text evidence="4">Belongs to the adaptor complexes small subunit family.</text>
</comment>
<evidence type="ECO:0000256" key="18">
    <source>
        <dbReference type="SAM" id="Coils"/>
    </source>
</evidence>
<evidence type="ECO:0000256" key="1">
    <source>
        <dbReference type="ARBA" id="ARBA00004123"/>
    </source>
</evidence>
<keyword evidence="15" id="KW-0539">Nucleus</keyword>
<feature type="compositionally biased region" description="Low complexity" evidence="19">
    <location>
        <begin position="255"/>
        <end position="265"/>
    </location>
</feature>
<evidence type="ECO:0000256" key="19">
    <source>
        <dbReference type="SAM" id="MobiDB-lite"/>
    </source>
</evidence>
<gene>
    <name evidence="21" type="ORF">D9Q98_008733</name>
</gene>
<feature type="region of interest" description="Disordered" evidence="19">
    <location>
        <begin position="251"/>
        <end position="292"/>
    </location>
</feature>
<dbReference type="InterPro" id="IPR022775">
    <property type="entry name" value="AP_mu_sigma_su"/>
</dbReference>
<dbReference type="GO" id="GO:0003700">
    <property type="term" value="F:DNA-binding transcription factor activity"/>
    <property type="evidence" value="ECO:0007669"/>
    <property type="project" value="InterPro"/>
</dbReference>
<dbReference type="InterPro" id="IPR016177">
    <property type="entry name" value="DNA-bd_dom_sf"/>
</dbReference>
<dbReference type="PANTHER" id="PTHR11753">
    <property type="entry name" value="ADAPTOR COMPLEXES SMALL SUBUNIT FAMILY"/>
    <property type="match status" value="1"/>
</dbReference>
<feature type="region of interest" description="Disordered" evidence="19">
    <location>
        <begin position="1"/>
        <end position="34"/>
    </location>
</feature>
<dbReference type="CDD" id="cd00018">
    <property type="entry name" value="AP2"/>
    <property type="match status" value="1"/>
</dbReference>
<feature type="region of interest" description="Disordered" evidence="19">
    <location>
        <begin position="180"/>
        <end position="214"/>
    </location>
</feature>
<keyword evidence="8" id="KW-0254">Endocytosis</keyword>
<keyword evidence="12" id="KW-0472">Membrane</keyword>
<comment type="subcellular location">
    <subcellularLocation>
        <location evidence="2">Cell membrane</location>
    </subcellularLocation>
    <subcellularLocation>
        <location evidence="3">Membrane</location>
        <location evidence="3">Coated pit</location>
        <topology evidence="3">Peripheral membrane protein</topology>
        <orientation evidence="3">Cytoplasmic side</orientation>
    </subcellularLocation>
    <subcellularLocation>
        <location evidence="1">Nucleus</location>
    </subcellularLocation>
</comment>
<evidence type="ECO:0000256" key="7">
    <source>
        <dbReference type="ARBA" id="ARBA00022475"/>
    </source>
</evidence>
<evidence type="ECO:0000256" key="14">
    <source>
        <dbReference type="ARBA" id="ARBA00023176"/>
    </source>
</evidence>
<evidence type="ECO:0000256" key="2">
    <source>
        <dbReference type="ARBA" id="ARBA00004236"/>
    </source>
</evidence>
<dbReference type="SMART" id="SM00380">
    <property type="entry name" value="AP2"/>
    <property type="match status" value="1"/>
</dbReference>
<evidence type="ECO:0000313" key="21">
    <source>
        <dbReference type="EMBL" id="KAI3426361.1"/>
    </source>
</evidence>
<keyword evidence="14" id="KW-0168">Coated pit</keyword>
<evidence type="ECO:0000256" key="4">
    <source>
        <dbReference type="ARBA" id="ARBA00006972"/>
    </source>
</evidence>
<dbReference type="SUPFAM" id="SSF64356">
    <property type="entry name" value="SNARE-like"/>
    <property type="match status" value="1"/>
</dbReference>
<organism evidence="21 22">
    <name type="scientific">Chlorella vulgaris</name>
    <name type="common">Green alga</name>
    <dbReference type="NCBI Taxonomy" id="3077"/>
    <lineage>
        <taxon>Eukaryota</taxon>
        <taxon>Viridiplantae</taxon>
        <taxon>Chlorophyta</taxon>
        <taxon>core chlorophytes</taxon>
        <taxon>Trebouxiophyceae</taxon>
        <taxon>Chlorellales</taxon>
        <taxon>Chlorellaceae</taxon>
        <taxon>Chlorella clade</taxon>
        <taxon>Chlorella</taxon>
    </lineage>
</organism>
<dbReference type="AlphaFoldDB" id="A0A9D4YUD4"/>
<dbReference type="FunFam" id="3.30.450.60:FF:000010">
    <property type="entry name" value="AP complex subunit sigma"/>
    <property type="match status" value="1"/>
</dbReference>
<dbReference type="InterPro" id="IPR011012">
    <property type="entry name" value="Longin-like_dom_sf"/>
</dbReference>